<reference evidence="1" key="1">
    <citation type="journal article" date="2015" name="Nature">
        <title>Complex archaea that bridge the gap between prokaryotes and eukaryotes.</title>
        <authorList>
            <person name="Spang A."/>
            <person name="Saw J.H."/>
            <person name="Jorgensen S.L."/>
            <person name="Zaremba-Niedzwiedzka K."/>
            <person name="Martijn J."/>
            <person name="Lind A.E."/>
            <person name="van Eijk R."/>
            <person name="Schleper C."/>
            <person name="Guy L."/>
            <person name="Ettema T.J."/>
        </authorList>
    </citation>
    <scope>NUCLEOTIDE SEQUENCE</scope>
</reference>
<proteinExistence type="predicted"/>
<name>A0A0F9NDV7_9ZZZZ</name>
<gene>
    <name evidence="1" type="ORF">LCGC14_0963390</name>
</gene>
<protein>
    <submittedName>
        <fullName evidence="1">Uncharacterized protein</fullName>
    </submittedName>
</protein>
<dbReference type="AlphaFoldDB" id="A0A0F9NDV7"/>
<comment type="caution">
    <text evidence="1">The sequence shown here is derived from an EMBL/GenBank/DDBJ whole genome shotgun (WGS) entry which is preliminary data.</text>
</comment>
<organism evidence="1">
    <name type="scientific">marine sediment metagenome</name>
    <dbReference type="NCBI Taxonomy" id="412755"/>
    <lineage>
        <taxon>unclassified sequences</taxon>
        <taxon>metagenomes</taxon>
        <taxon>ecological metagenomes</taxon>
    </lineage>
</organism>
<accession>A0A0F9NDV7</accession>
<dbReference type="EMBL" id="LAZR01003499">
    <property type="protein sequence ID" value="KKN17680.1"/>
    <property type="molecule type" value="Genomic_DNA"/>
</dbReference>
<evidence type="ECO:0000313" key="1">
    <source>
        <dbReference type="EMBL" id="KKN17680.1"/>
    </source>
</evidence>
<sequence length="120" mass="13683">MTFDRVREFVVRCRKRMGNKGCKECGKVLPNGLFLRGTPSLSTLMRQGFGPEALKVSMRSRGWYCRGCVNKIRELGTAAAATTTTSTIRERDQFATQEEWFDFLFKREYPDGVDGILDSE</sequence>